<reference evidence="3" key="1">
    <citation type="journal article" date="2013" name="Nature">
        <title>Draft genome of the wheat A-genome progenitor Triticum urartu.</title>
        <authorList>
            <person name="Ling H.Q."/>
            <person name="Zhao S."/>
            <person name="Liu D."/>
            <person name="Wang J."/>
            <person name="Sun H."/>
            <person name="Zhang C."/>
            <person name="Fan H."/>
            <person name="Li D."/>
            <person name="Dong L."/>
            <person name="Tao Y."/>
            <person name="Gao C."/>
            <person name="Wu H."/>
            <person name="Li Y."/>
            <person name="Cui Y."/>
            <person name="Guo X."/>
            <person name="Zheng S."/>
            <person name="Wang B."/>
            <person name="Yu K."/>
            <person name="Liang Q."/>
            <person name="Yang W."/>
            <person name="Lou X."/>
            <person name="Chen J."/>
            <person name="Feng M."/>
            <person name="Jian J."/>
            <person name="Zhang X."/>
            <person name="Luo G."/>
            <person name="Jiang Y."/>
            <person name="Liu J."/>
            <person name="Wang Z."/>
            <person name="Sha Y."/>
            <person name="Zhang B."/>
            <person name="Wu H."/>
            <person name="Tang D."/>
            <person name="Shen Q."/>
            <person name="Xue P."/>
            <person name="Zou S."/>
            <person name="Wang X."/>
            <person name="Liu X."/>
            <person name="Wang F."/>
            <person name="Yang Y."/>
            <person name="An X."/>
            <person name="Dong Z."/>
            <person name="Zhang K."/>
            <person name="Zhang X."/>
            <person name="Luo M.C."/>
            <person name="Dvorak J."/>
            <person name="Tong Y."/>
            <person name="Wang J."/>
            <person name="Yang H."/>
            <person name="Li Z."/>
            <person name="Wang D."/>
            <person name="Zhang A."/>
            <person name="Wang J."/>
        </authorList>
    </citation>
    <scope>NUCLEOTIDE SEQUENCE</scope>
</reference>
<dbReference type="PANTHER" id="PTHR20852:SF93">
    <property type="entry name" value="GLUTAMINE SYNTHETASE CYTOSOLIC ISOZYME 1-1"/>
    <property type="match status" value="1"/>
</dbReference>
<dbReference type="Gene3D" id="3.30.590.10">
    <property type="entry name" value="Glutamine synthetase/guanido kinase, catalytic domain"/>
    <property type="match status" value="1"/>
</dbReference>
<dbReference type="InterPro" id="IPR050292">
    <property type="entry name" value="Glutamine_Synthetase"/>
</dbReference>
<evidence type="ECO:0000256" key="1">
    <source>
        <dbReference type="ARBA" id="ARBA00004496"/>
    </source>
</evidence>
<dbReference type="InterPro" id="IPR014746">
    <property type="entry name" value="Gln_synth/guanido_kin_cat_dom"/>
</dbReference>
<keyword evidence="2" id="KW-0963">Cytoplasm</keyword>
<dbReference type="GO" id="GO:0006542">
    <property type="term" value="P:glutamine biosynthetic process"/>
    <property type="evidence" value="ECO:0007669"/>
    <property type="project" value="TreeGrafter"/>
</dbReference>
<dbReference type="SUPFAM" id="SSF55931">
    <property type="entry name" value="Glutamine synthetase/guanido kinase"/>
    <property type="match status" value="1"/>
</dbReference>
<dbReference type="AlphaFoldDB" id="M8A2J9"/>
<accession>M8A2J9</accession>
<dbReference type="eggNOG" id="KOG0683">
    <property type="taxonomic scope" value="Eukaryota"/>
</dbReference>
<evidence type="ECO:0000313" key="3">
    <source>
        <dbReference type="EMBL" id="EMS66191.1"/>
    </source>
</evidence>
<dbReference type="GO" id="GO:0004356">
    <property type="term" value="F:glutamine synthetase activity"/>
    <property type="evidence" value="ECO:0007669"/>
    <property type="project" value="TreeGrafter"/>
</dbReference>
<dbReference type="STRING" id="4572.M8A2J9"/>
<dbReference type="PANTHER" id="PTHR20852">
    <property type="entry name" value="GLUTAMINE SYNTHETASE"/>
    <property type="match status" value="1"/>
</dbReference>
<dbReference type="GO" id="GO:0005737">
    <property type="term" value="C:cytoplasm"/>
    <property type="evidence" value="ECO:0007669"/>
    <property type="project" value="UniProtKB-SubCell"/>
</dbReference>
<organism evidence="3">
    <name type="scientific">Triticum urartu</name>
    <name type="common">Red wild einkorn</name>
    <name type="synonym">Crithodium urartu</name>
    <dbReference type="NCBI Taxonomy" id="4572"/>
    <lineage>
        <taxon>Eukaryota</taxon>
        <taxon>Viridiplantae</taxon>
        <taxon>Streptophyta</taxon>
        <taxon>Embryophyta</taxon>
        <taxon>Tracheophyta</taxon>
        <taxon>Spermatophyta</taxon>
        <taxon>Magnoliopsida</taxon>
        <taxon>Liliopsida</taxon>
        <taxon>Poales</taxon>
        <taxon>Poaceae</taxon>
        <taxon>BOP clade</taxon>
        <taxon>Pooideae</taxon>
        <taxon>Triticodae</taxon>
        <taxon>Triticeae</taxon>
        <taxon>Triticinae</taxon>
        <taxon>Triticum</taxon>
    </lineage>
</organism>
<evidence type="ECO:0000256" key="2">
    <source>
        <dbReference type="ARBA" id="ARBA00022490"/>
    </source>
</evidence>
<proteinExistence type="predicted"/>
<comment type="subcellular location">
    <subcellularLocation>
        <location evidence="1">Cytoplasm</location>
    </subcellularLocation>
</comment>
<name>M8A2J9_TRIUA</name>
<dbReference type="EMBL" id="KD034389">
    <property type="protein sequence ID" value="EMS66191.1"/>
    <property type="molecule type" value="Genomic_DNA"/>
</dbReference>
<sequence>MEQQRQNVSFVLQNAAAISNGGLKHDQSQLSAREPSYPYLLTVTILVRLISEPKQGPNYCTAGADKVFGRDIVNAHYKACLYVGINISGINWEVMPDQWEFHVGPSQPAPVSIAATAGDAEKSTATAGAQSAMTPVPANINPGSVRSGSCRIHAHRCSRGTVDAAGVHWMVGGDDDVRVGGEGFALGGGDVGEG</sequence>
<protein>
    <submittedName>
        <fullName evidence="3">Glutamine synthetase root isozyme 5</fullName>
    </submittedName>
</protein>
<gene>
    <name evidence="3" type="ORF">TRIUR3_32210</name>
</gene>